<feature type="compositionally biased region" description="Low complexity" evidence="3">
    <location>
        <begin position="711"/>
        <end position="726"/>
    </location>
</feature>
<feature type="compositionally biased region" description="Basic and acidic residues" evidence="3">
    <location>
        <begin position="456"/>
        <end position="508"/>
    </location>
</feature>
<feature type="compositionally biased region" description="Acidic residues" evidence="3">
    <location>
        <begin position="415"/>
        <end position="434"/>
    </location>
</feature>
<feature type="signal peptide" evidence="4">
    <location>
        <begin position="1"/>
        <end position="16"/>
    </location>
</feature>
<organism evidence="5 6">
    <name type="scientific">Allacma fusca</name>
    <dbReference type="NCBI Taxonomy" id="39272"/>
    <lineage>
        <taxon>Eukaryota</taxon>
        <taxon>Metazoa</taxon>
        <taxon>Ecdysozoa</taxon>
        <taxon>Arthropoda</taxon>
        <taxon>Hexapoda</taxon>
        <taxon>Collembola</taxon>
        <taxon>Symphypleona</taxon>
        <taxon>Sminthuridae</taxon>
        <taxon>Allacma</taxon>
    </lineage>
</organism>
<keyword evidence="1 2" id="KW-0193">Cuticle</keyword>
<evidence type="ECO:0000256" key="4">
    <source>
        <dbReference type="SAM" id="SignalP"/>
    </source>
</evidence>
<feature type="compositionally biased region" description="Low complexity" evidence="3">
    <location>
        <begin position="217"/>
        <end position="228"/>
    </location>
</feature>
<feature type="compositionally biased region" description="Acidic residues" evidence="3">
    <location>
        <begin position="72"/>
        <end position="88"/>
    </location>
</feature>
<feature type="compositionally biased region" description="Basic and acidic residues" evidence="3">
    <location>
        <begin position="130"/>
        <end position="155"/>
    </location>
</feature>
<dbReference type="PROSITE" id="PS00233">
    <property type="entry name" value="CHIT_BIND_RR_1"/>
    <property type="match status" value="1"/>
</dbReference>
<dbReference type="PANTHER" id="PTHR10380:SF173">
    <property type="entry name" value="CUTICULAR PROTEIN 47EF, ISOFORM C-RELATED"/>
    <property type="match status" value="1"/>
</dbReference>
<proteinExistence type="predicted"/>
<gene>
    <name evidence="5" type="ORF">AFUS01_LOCUS27372</name>
</gene>
<dbReference type="InterPro" id="IPR000618">
    <property type="entry name" value="Insect_cuticle"/>
</dbReference>
<dbReference type="PANTHER" id="PTHR10380">
    <property type="entry name" value="CUTICLE PROTEIN"/>
    <property type="match status" value="1"/>
</dbReference>
<keyword evidence="6" id="KW-1185">Reference proteome</keyword>
<name>A0A8J2KNJ3_9HEXA</name>
<feature type="compositionally biased region" description="Polar residues" evidence="3">
    <location>
        <begin position="591"/>
        <end position="601"/>
    </location>
</feature>
<dbReference type="GO" id="GO:0062129">
    <property type="term" value="C:chitin-based extracellular matrix"/>
    <property type="evidence" value="ECO:0007669"/>
    <property type="project" value="TreeGrafter"/>
</dbReference>
<evidence type="ECO:0000256" key="1">
    <source>
        <dbReference type="ARBA" id="ARBA00022460"/>
    </source>
</evidence>
<feature type="compositionally biased region" description="Basic and acidic residues" evidence="3">
    <location>
        <begin position="19"/>
        <end position="40"/>
    </location>
</feature>
<feature type="compositionally biased region" description="Polar residues" evidence="3">
    <location>
        <begin position="733"/>
        <end position="744"/>
    </location>
</feature>
<dbReference type="InterPro" id="IPR031311">
    <property type="entry name" value="CHIT_BIND_RR_consensus"/>
</dbReference>
<feature type="non-terminal residue" evidence="5">
    <location>
        <position position="1"/>
    </location>
</feature>
<feature type="compositionally biased region" description="Polar residues" evidence="3">
    <location>
        <begin position="622"/>
        <end position="634"/>
    </location>
</feature>
<evidence type="ECO:0000256" key="2">
    <source>
        <dbReference type="PROSITE-ProRule" id="PRU00497"/>
    </source>
</evidence>
<dbReference type="AlphaFoldDB" id="A0A8J2KNJ3"/>
<dbReference type="OrthoDB" id="6778216at2759"/>
<keyword evidence="4" id="KW-0732">Signal</keyword>
<feature type="region of interest" description="Disordered" evidence="3">
    <location>
        <begin position="392"/>
        <end position="601"/>
    </location>
</feature>
<evidence type="ECO:0000256" key="3">
    <source>
        <dbReference type="SAM" id="MobiDB-lite"/>
    </source>
</evidence>
<dbReference type="Pfam" id="PF00379">
    <property type="entry name" value="Chitin_bind_4"/>
    <property type="match status" value="1"/>
</dbReference>
<feature type="region of interest" description="Disordered" evidence="3">
    <location>
        <begin position="704"/>
        <end position="744"/>
    </location>
</feature>
<feature type="region of interest" description="Disordered" evidence="3">
    <location>
        <begin position="217"/>
        <end position="256"/>
    </location>
</feature>
<feature type="region of interest" description="Disordered" evidence="3">
    <location>
        <begin position="19"/>
        <end position="179"/>
    </location>
</feature>
<reference evidence="5" key="1">
    <citation type="submission" date="2021-06" db="EMBL/GenBank/DDBJ databases">
        <authorList>
            <person name="Hodson N. C."/>
            <person name="Mongue J. A."/>
            <person name="Jaron S. K."/>
        </authorList>
    </citation>
    <scope>NUCLEOTIDE SEQUENCE</scope>
</reference>
<evidence type="ECO:0000313" key="6">
    <source>
        <dbReference type="Proteomes" id="UP000708208"/>
    </source>
</evidence>
<feature type="compositionally biased region" description="Basic and acidic residues" evidence="3">
    <location>
        <begin position="560"/>
        <end position="570"/>
    </location>
</feature>
<feature type="compositionally biased region" description="Low complexity" evidence="3">
    <location>
        <begin position="116"/>
        <end position="129"/>
    </location>
</feature>
<dbReference type="GO" id="GO:0008010">
    <property type="term" value="F:structural constituent of chitin-based larval cuticle"/>
    <property type="evidence" value="ECO:0007669"/>
    <property type="project" value="TreeGrafter"/>
</dbReference>
<feature type="compositionally biased region" description="Polar residues" evidence="3">
    <location>
        <begin position="234"/>
        <end position="245"/>
    </location>
</feature>
<accession>A0A8J2KNJ3</accession>
<comment type="caution">
    <text evidence="5">The sequence shown here is derived from an EMBL/GenBank/DDBJ whole genome shotgun (WGS) entry which is preliminary data.</text>
</comment>
<feature type="compositionally biased region" description="Polar residues" evidence="3">
    <location>
        <begin position="292"/>
        <end position="301"/>
    </location>
</feature>
<dbReference type="Proteomes" id="UP000708208">
    <property type="component" value="Unassembled WGS sequence"/>
</dbReference>
<feature type="compositionally biased region" description="Basic and acidic residues" evidence="3">
    <location>
        <begin position="578"/>
        <end position="590"/>
    </location>
</feature>
<feature type="chain" id="PRO_5035166603" evidence="4">
    <location>
        <begin position="17"/>
        <end position="744"/>
    </location>
</feature>
<dbReference type="PROSITE" id="PS51155">
    <property type="entry name" value="CHIT_BIND_RR_2"/>
    <property type="match status" value="1"/>
</dbReference>
<dbReference type="InterPro" id="IPR050468">
    <property type="entry name" value="Cuticle_Struct_Prot"/>
</dbReference>
<feature type="region of interest" description="Disordered" evidence="3">
    <location>
        <begin position="621"/>
        <end position="649"/>
    </location>
</feature>
<protein>
    <submittedName>
        <fullName evidence="5">Uncharacterized protein</fullName>
    </submittedName>
</protein>
<sequence>VFSLALLLALPILIGAGRDSYRDPYSSREATRQERLEKKPRIYYAVRSSEERPRSRSSTYNSRPTKSFEELPPLEEEEELEEERDYEEETPRSTFRKPSPVYSRNTESSRERPERVTSSSSYRSSSSDRASPERSISSERERTIPERERDSEERFSNQPSSFRASPVDDYLSPSSATKSRDCLQTQLLTALTENKMLLKQQQEQQQQQRQQQQQQQQQQKQQQTRQQQLRANFPASTYSSQSFAQQRALPTMPPPQVYINKCPNRISKLSPEKTSLLNWIMKNGQHKIFARSTRSVPQESSSRNRRDWTPLIPFNNSSARVTRSSYYSSSSYTDPYGNYGNQQQRPQQYSMPIISPQPSLPRAPVPNYAVLDSEFVSVGDFKDANEIVNKLKTEFPPMEQSSVPVIGGGDRDSDYTEEEENREEDYEENPEEEDFRSSSNKYSYGKMKPEEEEMEMEKYETNRPKEENKYERPAEKERGPMTYEAHEREEMTPQSYEEKTREELRKYSAPEGASKYYGTSSSSKPKETGYSAMRPEPEVSTGYSAMRPEPEVSTGYKTGTRTEEREEVRRPALQARLRKPENTYREKETFSHQIGPNGSYNVEYSTGNIQSKEKGYLKTVKSRTNSQSVRSQGQPEEEDTVANVKMGSVSWTSPDGYTFHLTYEADENGYRPLLTQTSMVPSNNIRSIDRRSCWSIADNREIMLPEEERSSSQSTRSSSGQSYGNSRSRKGTSRASKPQHSYHD</sequence>
<feature type="region of interest" description="Disordered" evidence="3">
    <location>
        <begin position="290"/>
        <end position="314"/>
    </location>
</feature>
<evidence type="ECO:0000313" key="5">
    <source>
        <dbReference type="EMBL" id="CAG7816771.1"/>
    </source>
</evidence>
<dbReference type="EMBL" id="CAJVCH010378058">
    <property type="protein sequence ID" value="CAG7816771.1"/>
    <property type="molecule type" value="Genomic_DNA"/>
</dbReference>